<comment type="caution">
    <text evidence="1">The sequence shown here is derived from an EMBL/GenBank/DDBJ whole genome shotgun (WGS) entry which is preliminary data.</text>
</comment>
<organism evidence="1 2">
    <name type="scientific">Eumeta variegata</name>
    <name type="common">Bagworm moth</name>
    <name type="synonym">Eumeta japonica</name>
    <dbReference type="NCBI Taxonomy" id="151549"/>
    <lineage>
        <taxon>Eukaryota</taxon>
        <taxon>Metazoa</taxon>
        <taxon>Ecdysozoa</taxon>
        <taxon>Arthropoda</taxon>
        <taxon>Hexapoda</taxon>
        <taxon>Insecta</taxon>
        <taxon>Pterygota</taxon>
        <taxon>Neoptera</taxon>
        <taxon>Endopterygota</taxon>
        <taxon>Lepidoptera</taxon>
        <taxon>Glossata</taxon>
        <taxon>Ditrysia</taxon>
        <taxon>Tineoidea</taxon>
        <taxon>Psychidae</taxon>
        <taxon>Oiketicinae</taxon>
        <taxon>Eumeta</taxon>
    </lineage>
</organism>
<accession>A0A4C1SEQ0</accession>
<proteinExistence type="predicted"/>
<dbReference type="AlphaFoldDB" id="A0A4C1SEQ0"/>
<reference evidence="1 2" key="1">
    <citation type="journal article" date="2019" name="Commun. Biol.">
        <title>The bagworm genome reveals a unique fibroin gene that provides high tensile strength.</title>
        <authorList>
            <person name="Kono N."/>
            <person name="Nakamura H."/>
            <person name="Ohtoshi R."/>
            <person name="Tomita M."/>
            <person name="Numata K."/>
            <person name="Arakawa K."/>
        </authorList>
    </citation>
    <scope>NUCLEOTIDE SEQUENCE [LARGE SCALE GENOMIC DNA]</scope>
</reference>
<sequence>MMTSRFLSPVRGRAGQGRHRSLVGLRAYARGINLIGAPRGHSLSAPRGERIIFQRDKKMPKIPVIYTQATPLSSAVEGATVEEGDL</sequence>
<dbReference type="EMBL" id="BGZK01000003">
    <property type="protein sequence ID" value="GBO99579.1"/>
    <property type="molecule type" value="Genomic_DNA"/>
</dbReference>
<name>A0A4C1SEQ0_EUMVA</name>
<evidence type="ECO:0000313" key="2">
    <source>
        <dbReference type="Proteomes" id="UP000299102"/>
    </source>
</evidence>
<dbReference type="Proteomes" id="UP000299102">
    <property type="component" value="Unassembled WGS sequence"/>
</dbReference>
<gene>
    <name evidence="1" type="ORF">EVAR_727_1</name>
</gene>
<keyword evidence="2" id="KW-1185">Reference proteome</keyword>
<evidence type="ECO:0000313" key="1">
    <source>
        <dbReference type="EMBL" id="GBO99579.1"/>
    </source>
</evidence>
<protein>
    <submittedName>
        <fullName evidence="1">Uncharacterized protein</fullName>
    </submittedName>
</protein>